<dbReference type="InterPro" id="IPR000330">
    <property type="entry name" value="SNF2_N"/>
</dbReference>
<dbReference type="CDD" id="cd18793">
    <property type="entry name" value="SF2_C_SNF"/>
    <property type="match status" value="1"/>
</dbReference>
<dbReference type="InterPro" id="IPR049730">
    <property type="entry name" value="SNF2/RAD54-like_C"/>
</dbReference>
<gene>
    <name evidence="6" type="ORF">B0T18DRAFT_431545</name>
</gene>
<dbReference type="PANTHER" id="PTHR45626">
    <property type="entry name" value="TRANSCRIPTION TERMINATION FACTOR 2-RELATED"/>
    <property type="match status" value="1"/>
</dbReference>
<organism evidence="6 7">
    <name type="scientific">Schizothecium vesticola</name>
    <dbReference type="NCBI Taxonomy" id="314040"/>
    <lineage>
        <taxon>Eukaryota</taxon>
        <taxon>Fungi</taxon>
        <taxon>Dikarya</taxon>
        <taxon>Ascomycota</taxon>
        <taxon>Pezizomycotina</taxon>
        <taxon>Sordariomycetes</taxon>
        <taxon>Sordariomycetidae</taxon>
        <taxon>Sordariales</taxon>
        <taxon>Schizotheciaceae</taxon>
        <taxon>Schizothecium</taxon>
    </lineage>
</organism>
<evidence type="ECO:0000259" key="5">
    <source>
        <dbReference type="PROSITE" id="PS51194"/>
    </source>
</evidence>
<reference evidence="6" key="1">
    <citation type="submission" date="2023-06" db="EMBL/GenBank/DDBJ databases">
        <title>Genome-scale phylogeny and comparative genomics of the fungal order Sordariales.</title>
        <authorList>
            <consortium name="Lawrence Berkeley National Laboratory"/>
            <person name="Hensen N."/>
            <person name="Bonometti L."/>
            <person name="Westerberg I."/>
            <person name="Brannstrom I.O."/>
            <person name="Guillou S."/>
            <person name="Cros-Aarteil S."/>
            <person name="Calhoun S."/>
            <person name="Haridas S."/>
            <person name="Kuo A."/>
            <person name="Mondo S."/>
            <person name="Pangilinan J."/>
            <person name="Riley R."/>
            <person name="LaButti K."/>
            <person name="Andreopoulos B."/>
            <person name="Lipzen A."/>
            <person name="Chen C."/>
            <person name="Yanf M."/>
            <person name="Daum C."/>
            <person name="Ng V."/>
            <person name="Clum A."/>
            <person name="Steindorff A."/>
            <person name="Ohm R."/>
            <person name="Martin F."/>
            <person name="Silar P."/>
            <person name="Natvig D."/>
            <person name="Lalanne C."/>
            <person name="Gautier V."/>
            <person name="Ament-velasquez S.L."/>
            <person name="Kruys A."/>
            <person name="Hutchinson M.I."/>
            <person name="Powell A.J."/>
            <person name="Barry K."/>
            <person name="Miller A.N."/>
            <person name="Grigoriev I.V."/>
            <person name="Debuchy R."/>
            <person name="Gladieux P."/>
            <person name="Thoren M.H."/>
            <person name="Johannesson H."/>
        </authorList>
    </citation>
    <scope>NUCLEOTIDE SEQUENCE</scope>
    <source>
        <strain evidence="6">SMH3187-1</strain>
    </source>
</reference>
<dbReference type="SMART" id="SM00487">
    <property type="entry name" value="DEXDc"/>
    <property type="match status" value="1"/>
</dbReference>
<keyword evidence="3" id="KW-0067">ATP-binding</keyword>
<protein>
    <submittedName>
        <fullName evidence="6">SNF2 family N-terminal domain-containing protein</fullName>
    </submittedName>
</protein>
<keyword evidence="7" id="KW-1185">Reference proteome</keyword>
<dbReference type="AlphaFoldDB" id="A0AA40JYI4"/>
<keyword evidence="2" id="KW-0378">Hydrolase</keyword>
<evidence type="ECO:0000313" key="6">
    <source>
        <dbReference type="EMBL" id="KAK0740189.1"/>
    </source>
</evidence>
<evidence type="ECO:0000259" key="4">
    <source>
        <dbReference type="PROSITE" id="PS51192"/>
    </source>
</evidence>
<dbReference type="InterPro" id="IPR001650">
    <property type="entry name" value="Helicase_C-like"/>
</dbReference>
<dbReference type="Pfam" id="PF00271">
    <property type="entry name" value="Helicase_C"/>
    <property type="match status" value="1"/>
</dbReference>
<dbReference type="GO" id="GO:0005524">
    <property type="term" value="F:ATP binding"/>
    <property type="evidence" value="ECO:0007669"/>
    <property type="project" value="UniProtKB-KW"/>
</dbReference>
<dbReference type="InterPro" id="IPR027417">
    <property type="entry name" value="P-loop_NTPase"/>
</dbReference>
<name>A0AA40JYI4_9PEZI</name>
<dbReference type="GO" id="GO:0005634">
    <property type="term" value="C:nucleus"/>
    <property type="evidence" value="ECO:0007669"/>
    <property type="project" value="TreeGrafter"/>
</dbReference>
<comment type="caution">
    <text evidence="6">The sequence shown here is derived from an EMBL/GenBank/DDBJ whole genome shotgun (WGS) entry which is preliminary data.</text>
</comment>
<dbReference type="PANTHER" id="PTHR45626:SF22">
    <property type="entry name" value="DNA REPAIR PROTEIN RAD5"/>
    <property type="match status" value="1"/>
</dbReference>
<dbReference type="Gene3D" id="3.40.50.300">
    <property type="entry name" value="P-loop containing nucleotide triphosphate hydrolases"/>
    <property type="match status" value="1"/>
</dbReference>
<keyword evidence="1" id="KW-0547">Nucleotide-binding</keyword>
<dbReference type="InterPro" id="IPR038718">
    <property type="entry name" value="SNF2-like_sf"/>
</dbReference>
<dbReference type="GO" id="GO:0016787">
    <property type="term" value="F:hydrolase activity"/>
    <property type="evidence" value="ECO:0007669"/>
    <property type="project" value="UniProtKB-KW"/>
</dbReference>
<proteinExistence type="predicted"/>
<dbReference type="Proteomes" id="UP001172155">
    <property type="component" value="Unassembled WGS sequence"/>
</dbReference>
<evidence type="ECO:0000256" key="2">
    <source>
        <dbReference type="ARBA" id="ARBA00022801"/>
    </source>
</evidence>
<dbReference type="InterPro" id="IPR050628">
    <property type="entry name" value="SNF2_RAD54_helicase_TF"/>
</dbReference>
<dbReference type="Pfam" id="PF00176">
    <property type="entry name" value="SNF2-rel_dom"/>
    <property type="match status" value="1"/>
</dbReference>
<feature type="domain" description="Helicase ATP-binding" evidence="4">
    <location>
        <begin position="128"/>
        <end position="297"/>
    </location>
</feature>
<evidence type="ECO:0000313" key="7">
    <source>
        <dbReference type="Proteomes" id="UP001172155"/>
    </source>
</evidence>
<dbReference type="PROSITE" id="PS51192">
    <property type="entry name" value="HELICASE_ATP_BIND_1"/>
    <property type="match status" value="1"/>
</dbReference>
<accession>A0AA40JYI4</accession>
<dbReference type="SUPFAM" id="SSF52540">
    <property type="entry name" value="P-loop containing nucleoside triphosphate hydrolases"/>
    <property type="match status" value="2"/>
</dbReference>
<dbReference type="GO" id="GO:0006281">
    <property type="term" value="P:DNA repair"/>
    <property type="evidence" value="ECO:0007669"/>
    <property type="project" value="TreeGrafter"/>
</dbReference>
<dbReference type="Gene3D" id="3.40.50.10810">
    <property type="entry name" value="Tandem AAA-ATPase domain"/>
    <property type="match status" value="1"/>
</dbReference>
<dbReference type="PROSITE" id="PS51194">
    <property type="entry name" value="HELICASE_CTER"/>
    <property type="match status" value="1"/>
</dbReference>
<evidence type="ECO:0000256" key="1">
    <source>
        <dbReference type="ARBA" id="ARBA00022741"/>
    </source>
</evidence>
<dbReference type="CDD" id="cd18008">
    <property type="entry name" value="DEXDc_SHPRH-like"/>
    <property type="match status" value="1"/>
</dbReference>
<evidence type="ECO:0000256" key="3">
    <source>
        <dbReference type="ARBA" id="ARBA00022840"/>
    </source>
</evidence>
<sequence>MFLENQIQDLSGTCAAPPVHNATEGSSSSFPVVARSAYEFASLDDHGVTGKFASEIFDMLEQLMNDGDLLLQLTCTPEGGHQKQALTFLLKREAGWDFDPASADFWDQVQTSSNTVFFVNKVSQSHQLGEPPEFCGGIVADPMGLGKTLTMIALAATDANVRDLTPSLIIVPPPLLDTWEEQLAWHVKPGGMKFRRHYQKDRILDGQDLRGYDIILTTYHTVMADWTGGNAFEDKPIFATKWRRIILDEAHVIRNMHSQISRSVCALSATARWAVTGTPIQNRVGDLAALLKFIRAYPYDDIRQFDAEIGKVWKTGDVEEAAQKLKKLSSSLILRRPKTVIKLPPRVDLKCCVDFTAQERKVYDKLKNNTIAQIEEVYGDGDKKGATNSYINVIQRINAMRIMCNLGLHYDSRREISSASINGTASWMEQAQEIFDSEREMDRVVCAHCHAKCDLTSAIVTPETRVKPLFTRCLRYFCLDCVQDYNRQQKTVTCGHNPPDPVAPVSLGLSGLEGDARFRLSGNAARSIQLSSKVAALVSQLVHLPPDVKSVVFSNWRMSLDLVEAGLQQAGISYLRFDGTLPQKQRQPVIESFRRDPKIKVFLLTLSCGAVGLTLKEASRAYLLEPHWNPTIEEQALARVYRLGQLKEVTTVRFYVKDTFEERVLELQESKKKLESVLLAGQSGHSPGDNLGHLEDLRRLV</sequence>
<dbReference type="InterPro" id="IPR014001">
    <property type="entry name" value="Helicase_ATP-bd"/>
</dbReference>
<feature type="domain" description="Helicase C-terminal" evidence="5">
    <location>
        <begin position="529"/>
        <end position="685"/>
    </location>
</feature>
<dbReference type="GO" id="GO:0008094">
    <property type="term" value="F:ATP-dependent activity, acting on DNA"/>
    <property type="evidence" value="ECO:0007669"/>
    <property type="project" value="TreeGrafter"/>
</dbReference>
<dbReference type="EMBL" id="JAUKUD010000006">
    <property type="protein sequence ID" value="KAK0740189.1"/>
    <property type="molecule type" value="Genomic_DNA"/>
</dbReference>
<dbReference type="SMART" id="SM00490">
    <property type="entry name" value="HELICc"/>
    <property type="match status" value="1"/>
</dbReference>